<organism evidence="2 3">
    <name type="scientific">Nocardioides marmoriginsengisoli</name>
    <dbReference type="NCBI Taxonomy" id="661483"/>
    <lineage>
        <taxon>Bacteria</taxon>
        <taxon>Bacillati</taxon>
        <taxon>Actinomycetota</taxon>
        <taxon>Actinomycetes</taxon>
        <taxon>Propionibacteriales</taxon>
        <taxon>Nocardioidaceae</taxon>
        <taxon>Nocardioides</taxon>
    </lineage>
</organism>
<keyword evidence="3" id="KW-1185">Reference proteome</keyword>
<sequence>MDGPESNAIDLLAHWWLPVERESEQPGRRVPGRFVWEPDEGGDLQLMGELREPKILENHLESGGVQRYRARPSELERRYPVIHGSRTTQGGHEEAYTLLHSLSLNAVGFHGLDELPEHITVGAVLRGAWYSDPSEIEADRAIFDLQHLATWVDQDSIKTEFLPLNDGPNGAHLTIEAHTRPAISTTYDGAEVKLVQRLPHTGSDHSSGVAQEWQLVIEIKPMGELDRYTDIATDMRALVTIAAGKTSDITAAVLQHPKLHKYRLDGTPAPGFRDDITYWNRWAHRGKDSSIVRSHDLYFNFEQFGGADGIRCWLETASTYRTELRRVMATRYTDCMYLEDRIMNTCAALERFDKVRRPGETKLSSKNEQVKLSFVDHVQACVGYVGKPFEDLIGEPTSDWAKRVRVARNQLAHHDDPFRTTGQVGEYLLAEQVFWLFAMCMFRASGAPESTFEAVMEHQQIRWLQSEAAKRRAEETPHEETADE</sequence>
<evidence type="ECO:0000313" key="2">
    <source>
        <dbReference type="EMBL" id="RNL64285.1"/>
    </source>
</evidence>
<dbReference type="EMBL" id="RJSE01000005">
    <property type="protein sequence ID" value="RNL64285.1"/>
    <property type="molecule type" value="Genomic_DNA"/>
</dbReference>
<feature type="domain" description="ApeA N-terminal" evidence="1">
    <location>
        <begin position="14"/>
        <end position="305"/>
    </location>
</feature>
<dbReference type="Pfam" id="PF18862">
    <property type="entry name" value="ApeA_NTD1"/>
    <property type="match status" value="1"/>
</dbReference>
<accession>A0A3N0CLD2</accession>
<proteinExistence type="predicted"/>
<evidence type="ECO:0000259" key="1">
    <source>
        <dbReference type="Pfam" id="PF18862"/>
    </source>
</evidence>
<dbReference type="OrthoDB" id="4338547at2"/>
<dbReference type="AlphaFoldDB" id="A0A3N0CLD2"/>
<name>A0A3N0CLD2_9ACTN</name>
<evidence type="ECO:0000313" key="3">
    <source>
        <dbReference type="Proteomes" id="UP000267128"/>
    </source>
</evidence>
<gene>
    <name evidence="2" type="ORF">EFK50_07085</name>
</gene>
<dbReference type="Proteomes" id="UP000267128">
    <property type="component" value="Unassembled WGS sequence"/>
</dbReference>
<reference evidence="2 3" key="1">
    <citation type="submission" date="2018-11" db="EMBL/GenBank/DDBJ databases">
        <authorList>
            <person name="Li F."/>
        </authorList>
    </citation>
    <scope>NUCLEOTIDE SEQUENCE [LARGE SCALE GENOMIC DNA]</scope>
    <source>
        <strain evidence="2 3">Gsoil 097</strain>
    </source>
</reference>
<protein>
    <recommendedName>
        <fullName evidence="1">ApeA N-terminal domain-containing protein</fullName>
    </recommendedName>
</protein>
<dbReference type="RefSeq" id="WP_123226861.1">
    <property type="nucleotide sequence ID" value="NZ_RJSE01000005.1"/>
</dbReference>
<dbReference type="InterPro" id="IPR041223">
    <property type="entry name" value="ApeA_NTD"/>
</dbReference>
<comment type="caution">
    <text evidence="2">The sequence shown here is derived from an EMBL/GenBank/DDBJ whole genome shotgun (WGS) entry which is preliminary data.</text>
</comment>